<reference evidence="7 9" key="1">
    <citation type="submission" date="2016-10" db="EMBL/GenBank/DDBJ databases">
        <title>Draft genome sequences of four alkaliphilic bacteria belonging to the Anaerobacillus genus.</title>
        <authorList>
            <person name="Bassil N.M."/>
            <person name="Lloyd J.R."/>
        </authorList>
    </citation>
    <scope>NUCLEOTIDE SEQUENCE [LARGE SCALE GENOMIC DNA]</scope>
    <source>
        <strain evidence="7 9">NB2006</strain>
    </source>
</reference>
<dbReference type="EC" id="1.1.3.-" evidence="8"/>
<evidence type="ECO:0000313" key="9">
    <source>
        <dbReference type="Proteomes" id="UP000180175"/>
    </source>
</evidence>
<organism evidence="7 9">
    <name type="scientific">Anaerobacillus isosaccharinicus</name>
    <dbReference type="NCBI Taxonomy" id="1532552"/>
    <lineage>
        <taxon>Bacteria</taxon>
        <taxon>Bacillati</taxon>
        <taxon>Bacillota</taxon>
        <taxon>Bacilli</taxon>
        <taxon>Bacillales</taxon>
        <taxon>Bacillaceae</taxon>
        <taxon>Anaerobacillus</taxon>
    </lineage>
</organism>
<reference evidence="8" key="4">
    <citation type="submission" date="2020-10" db="EMBL/GenBank/DDBJ databases">
        <authorList>
            <person name="Bassil N.M."/>
            <person name="Lloyd J.R."/>
        </authorList>
    </citation>
    <scope>NUCLEOTIDE SEQUENCE</scope>
    <source>
        <strain evidence="8">NB2006</strain>
    </source>
</reference>
<dbReference type="RefSeq" id="WP_071318909.1">
    <property type="nucleotide sequence ID" value="NZ_CP063356.2"/>
</dbReference>
<dbReference type="InterPro" id="IPR006076">
    <property type="entry name" value="FAD-dep_OxRdtase"/>
</dbReference>
<reference evidence="8 9" key="2">
    <citation type="journal article" date="2017" name="Genome Announc.">
        <title>Draft Genome Sequences of Four Alkaliphilic Bacteria Belonging to the Anaerobacillus Genus.</title>
        <authorList>
            <person name="Bassil N.M."/>
            <person name="Lloyd J.R."/>
        </authorList>
    </citation>
    <scope>NUCLEOTIDE SEQUENCE [LARGE SCALE GENOMIC DNA]</scope>
    <source>
        <strain evidence="8 9">NB2006</strain>
    </source>
</reference>
<evidence type="ECO:0000313" key="7">
    <source>
        <dbReference type="EMBL" id="OIJ06216.1"/>
    </source>
</evidence>
<dbReference type="EMBL" id="CP063356">
    <property type="protein sequence ID" value="QOY38271.1"/>
    <property type="molecule type" value="Genomic_DNA"/>
</dbReference>
<dbReference type="OrthoDB" id="9801699at2"/>
<comment type="similarity">
    <text evidence="5">Belongs to the L2HGDH family.</text>
</comment>
<dbReference type="Gene3D" id="3.30.9.10">
    <property type="entry name" value="D-Amino Acid Oxidase, subunit A, domain 2"/>
    <property type="match status" value="1"/>
</dbReference>
<dbReference type="SUPFAM" id="SSF51905">
    <property type="entry name" value="FAD/NAD(P)-binding domain"/>
    <property type="match status" value="1"/>
</dbReference>
<evidence type="ECO:0000256" key="1">
    <source>
        <dbReference type="ARBA" id="ARBA00001974"/>
    </source>
</evidence>
<evidence type="ECO:0000256" key="3">
    <source>
        <dbReference type="ARBA" id="ARBA00022827"/>
    </source>
</evidence>
<dbReference type="Pfam" id="PF01266">
    <property type="entry name" value="DAO"/>
    <property type="match status" value="1"/>
</dbReference>
<dbReference type="Gene3D" id="3.50.50.60">
    <property type="entry name" value="FAD/NAD(P)-binding domain"/>
    <property type="match status" value="1"/>
</dbReference>
<sequence>MYDIVIVGGGIVGLSTGMALLEMFPKYKVTVIEKEKEVAMHQSGHNSGVIHSGIYYKPGSLKARLAKKGNCEIISFCEKHDIPYERCGKLIIATKKQELPLLSALYKRGLENGIDLHRMGLNQFKEIEPFAEGLEAIHVPSTGIVNFKQVAKAFARIIKEHGGEIMLSTEVIAVNNMHDGVELKTSEGIIKAKLVINCGGLHCDQIAQKAKISTNVKIVPFRGEYYQLKVEKRYLCKHLIYPVPNPNFPFLGVHFTRMIDGRIMIGPNAVLGLKREGYKKTDIHLRDITETLMFPGFWRVAGANWQEGLKEVVRSLSKKVLVKELQRFIPDVKKEDIMPAKAGVRAQALNRNGKLIDDFHMIHNQRMVNVLNAPSPAATASIEIGRYIAIEVSKVFKPIDIL</sequence>
<evidence type="ECO:0000256" key="4">
    <source>
        <dbReference type="ARBA" id="ARBA00023002"/>
    </source>
</evidence>
<dbReference type="PANTHER" id="PTHR43104">
    <property type="entry name" value="L-2-HYDROXYGLUTARATE DEHYDROGENASE, MITOCHONDRIAL"/>
    <property type="match status" value="1"/>
</dbReference>
<keyword evidence="2" id="KW-0285">Flavoprotein</keyword>
<keyword evidence="9" id="KW-1185">Reference proteome</keyword>
<evidence type="ECO:0000256" key="5">
    <source>
        <dbReference type="ARBA" id="ARBA00037941"/>
    </source>
</evidence>
<protein>
    <submittedName>
        <fullName evidence="7 8">Hydroxyglutarate oxidase</fullName>
        <ecNumber evidence="8">1.1.3.-</ecNumber>
    </submittedName>
</protein>
<name>A0A1S2L1F6_9BACI</name>
<dbReference type="KEGG" id="aia:AWH56_012445"/>
<dbReference type="GO" id="GO:0005737">
    <property type="term" value="C:cytoplasm"/>
    <property type="evidence" value="ECO:0007669"/>
    <property type="project" value="TreeGrafter"/>
</dbReference>
<dbReference type="PANTHER" id="PTHR43104:SF2">
    <property type="entry name" value="L-2-HYDROXYGLUTARATE DEHYDROGENASE, MITOCHONDRIAL"/>
    <property type="match status" value="1"/>
</dbReference>
<evidence type="ECO:0000259" key="6">
    <source>
        <dbReference type="Pfam" id="PF01266"/>
    </source>
</evidence>
<keyword evidence="4 8" id="KW-0560">Oxidoreductase</keyword>
<dbReference type="InterPro" id="IPR036188">
    <property type="entry name" value="FAD/NAD-bd_sf"/>
</dbReference>
<dbReference type="EMBL" id="LQXD01000185">
    <property type="protein sequence ID" value="OIJ06216.1"/>
    <property type="molecule type" value="Genomic_DNA"/>
</dbReference>
<dbReference type="NCBIfam" id="NF008726">
    <property type="entry name" value="PRK11728.1"/>
    <property type="match status" value="1"/>
</dbReference>
<gene>
    <name evidence="8" type="primary">lhgO</name>
    <name evidence="8" type="ORF">AWH56_012445</name>
    <name evidence="7" type="ORF">AWH56_21125</name>
</gene>
<dbReference type="GO" id="GO:0047545">
    <property type="term" value="F:(S)-2-hydroxyglutarate dehydrogenase activity"/>
    <property type="evidence" value="ECO:0007669"/>
    <property type="project" value="TreeGrafter"/>
</dbReference>
<proteinExistence type="inferred from homology"/>
<dbReference type="AlphaFoldDB" id="A0A1S2L1F6"/>
<comment type="cofactor">
    <cofactor evidence="1">
        <name>FAD</name>
        <dbReference type="ChEBI" id="CHEBI:57692"/>
    </cofactor>
</comment>
<reference evidence="8 9" key="3">
    <citation type="journal article" date="2019" name="Int. J. Syst. Evol. Microbiol.">
        <title>Anaerobacillus isosaccharinicus sp. nov., an alkaliphilic bacterium which degrades isosaccharinic acid.</title>
        <authorList>
            <person name="Bassil N.M."/>
            <person name="Lloyd J.R."/>
        </authorList>
    </citation>
    <scope>NUCLEOTIDE SEQUENCE [LARGE SCALE GENOMIC DNA]</scope>
    <source>
        <strain evidence="8 9">NB2006</strain>
    </source>
</reference>
<evidence type="ECO:0000256" key="2">
    <source>
        <dbReference type="ARBA" id="ARBA00022630"/>
    </source>
</evidence>
<keyword evidence="3" id="KW-0274">FAD</keyword>
<accession>A0A1S2L1F6</accession>
<evidence type="ECO:0000313" key="8">
    <source>
        <dbReference type="EMBL" id="QOY38271.1"/>
    </source>
</evidence>
<dbReference type="Proteomes" id="UP000180175">
    <property type="component" value="Chromosome"/>
</dbReference>
<feature type="domain" description="FAD dependent oxidoreductase" evidence="6">
    <location>
        <begin position="3"/>
        <end position="389"/>
    </location>
</feature>